<protein>
    <recommendedName>
        <fullName evidence="3">ABM domain-containing protein</fullName>
    </recommendedName>
</protein>
<dbReference type="AlphaFoldDB" id="A3PB98"/>
<dbReference type="Proteomes" id="UP000001430">
    <property type="component" value="Chromosome"/>
</dbReference>
<name>A3PB98_PROM0</name>
<evidence type="ECO:0000313" key="2">
    <source>
        <dbReference type="Proteomes" id="UP000001430"/>
    </source>
</evidence>
<keyword evidence="2" id="KW-1185">Reference proteome</keyword>
<evidence type="ECO:0008006" key="3">
    <source>
        <dbReference type="Google" id="ProtNLM"/>
    </source>
</evidence>
<dbReference type="HOGENOM" id="CLU_2344356_0_0_3"/>
<reference evidence="1 2" key="1">
    <citation type="journal article" date="2007" name="PLoS Genet.">
        <title>Patterns and implications of gene gain and loss in the evolution of Prochlorococcus.</title>
        <authorList>
            <person name="Kettler G.C."/>
            <person name="Martiny A.C."/>
            <person name="Huang K."/>
            <person name="Zucker J."/>
            <person name="Coleman M.L."/>
            <person name="Rodrigue S."/>
            <person name="Chen F."/>
            <person name="Lapidus A."/>
            <person name="Ferriera S."/>
            <person name="Johnson J."/>
            <person name="Steglich C."/>
            <person name="Church G.M."/>
            <person name="Richardson P."/>
            <person name="Chisholm S.W."/>
        </authorList>
    </citation>
    <scope>NUCLEOTIDE SEQUENCE [LARGE SCALE GENOMIC DNA]</scope>
    <source>
        <strain evidence="1 2">MIT 9301</strain>
    </source>
</reference>
<dbReference type="EMBL" id="CP000576">
    <property type="protein sequence ID" value="ABO17023.1"/>
    <property type="molecule type" value="Genomic_DNA"/>
</dbReference>
<sequence length="117" mass="13021">MSLDTTMVSIHPHFTIKDGKMDQCIALLEEILVLTKANEPDCLFFNITSCGSNKAYVREAYKDGAAALFHLKNMGHMIPKLFEVSDITVQVQGPAKEIEPLKEILPDADFYEAISGF</sequence>
<dbReference type="STRING" id="167546.P9301_04001"/>
<gene>
    <name evidence="1" type="ordered locus">P9301_04001</name>
</gene>
<accession>A3PB98</accession>
<dbReference type="KEGG" id="pmg:P9301_04001"/>
<dbReference type="Gene3D" id="3.30.70.100">
    <property type="match status" value="1"/>
</dbReference>
<dbReference type="InterPro" id="IPR011008">
    <property type="entry name" value="Dimeric_a/b-barrel"/>
</dbReference>
<organism evidence="1 2">
    <name type="scientific">Prochlorococcus marinus (strain MIT 9301)</name>
    <dbReference type="NCBI Taxonomy" id="167546"/>
    <lineage>
        <taxon>Bacteria</taxon>
        <taxon>Bacillati</taxon>
        <taxon>Cyanobacteriota</taxon>
        <taxon>Cyanophyceae</taxon>
        <taxon>Synechococcales</taxon>
        <taxon>Prochlorococcaceae</taxon>
        <taxon>Prochlorococcus</taxon>
    </lineage>
</organism>
<dbReference type="eggNOG" id="COG1359">
    <property type="taxonomic scope" value="Bacteria"/>
</dbReference>
<dbReference type="SUPFAM" id="SSF54909">
    <property type="entry name" value="Dimeric alpha+beta barrel"/>
    <property type="match status" value="1"/>
</dbReference>
<proteinExistence type="predicted"/>
<evidence type="ECO:0000313" key="1">
    <source>
        <dbReference type="EMBL" id="ABO17023.1"/>
    </source>
</evidence>